<comment type="caution">
    <text evidence="2">The sequence shown here is derived from an EMBL/GenBank/DDBJ whole genome shotgun (WGS) entry which is preliminary data.</text>
</comment>
<sequence length="109" mass="11545">MQPIVVPEEDSEIGHLIESVSGQRRDDFADRGAVEQLGPQASDETGGTAGCGFQDDHRGRSAQHRPSSMNIAGTPRAVGGLHRVLLPMANSRPPASLTVSGRAGNHPRR</sequence>
<evidence type="ECO:0000313" key="2">
    <source>
        <dbReference type="EMBL" id="MPN50432.1"/>
    </source>
</evidence>
<name>A0A645IHW7_9ZZZZ</name>
<feature type="compositionally biased region" description="Basic and acidic residues" evidence="1">
    <location>
        <begin position="23"/>
        <end position="33"/>
    </location>
</feature>
<accession>A0A645IHW7</accession>
<protein>
    <submittedName>
        <fullName evidence="2">Uncharacterized protein</fullName>
    </submittedName>
</protein>
<dbReference type="EMBL" id="VSSQ01114614">
    <property type="protein sequence ID" value="MPN50432.1"/>
    <property type="molecule type" value="Genomic_DNA"/>
</dbReference>
<reference evidence="2" key="1">
    <citation type="submission" date="2019-08" db="EMBL/GenBank/DDBJ databases">
        <authorList>
            <person name="Kucharzyk K."/>
            <person name="Murdoch R.W."/>
            <person name="Higgins S."/>
            <person name="Loffler F."/>
        </authorList>
    </citation>
    <scope>NUCLEOTIDE SEQUENCE</scope>
</reference>
<evidence type="ECO:0000256" key="1">
    <source>
        <dbReference type="SAM" id="MobiDB-lite"/>
    </source>
</evidence>
<feature type="region of interest" description="Disordered" evidence="1">
    <location>
        <begin position="1"/>
        <end position="109"/>
    </location>
</feature>
<organism evidence="2">
    <name type="scientific">bioreactor metagenome</name>
    <dbReference type="NCBI Taxonomy" id="1076179"/>
    <lineage>
        <taxon>unclassified sequences</taxon>
        <taxon>metagenomes</taxon>
        <taxon>ecological metagenomes</taxon>
    </lineage>
</organism>
<gene>
    <name evidence="2" type="ORF">SDC9_198058</name>
</gene>
<dbReference type="AlphaFoldDB" id="A0A645IHW7"/>
<proteinExistence type="predicted"/>